<dbReference type="EMBL" id="QTJR01000011">
    <property type="protein sequence ID" value="RDY66108.1"/>
    <property type="molecule type" value="Genomic_DNA"/>
</dbReference>
<dbReference type="PANTHER" id="PTHR30441">
    <property type="entry name" value="DUF748 DOMAIN-CONTAINING PROTEIN"/>
    <property type="match status" value="1"/>
</dbReference>
<keyword evidence="5" id="KW-1185">Reference proteome</keyword>
<comment type="caution">
    <text evidence="4">The sequence shown here is derived from an EMBL/GenBank/DDBJ whole genome shotgun (WGS) entry which is preliminary data.</text>
</comment>
<dbReference type="InterPro" id="IPR007844">
    <property type="entry name" value="AsmA"/>
</dbReference>
<reference evidence="4 5" key="1">
    <citation type="submission" date="2018-08" db="EMBL/GenBank/DDBJ databases">
        <title>Lysobacter soli KCTC 22011, whole genome shotgun sequence.</title>
        <authorList>
            <person name="Zhang X."/>
            <person name="Feng G."/>
            <person name="Zhu H."/>
        </authorList>
    </citation>
    <scope>NUCLEOTIDE SEQUENCE [LARGE SCALE GENOMIC DNA]</scope>
    <source>
        <strain evidence="4 5">KCTC 22011</strain>
    </source>
</reference>
<feature type="domain" description="AsmA" evidence="3">
    <location>
        <begin position="218"/>
        <end position="554"/>
    </location>
</feature>
<dbReference type="GO" id="GO:0090313">
    <property type="term" value="P:regulation of protein targeting to membrane"/>
    <property type="evidence" value="ECO:0007669"/>
    <property type="project" value="TreeGrafter"/>
</dbReference>
<dbReference type="InterPro" id="IPR052894">
    <property type="entry name" value="AsmA-related"/>
</dbReference>
<keyword evidence="2" id="KW-1133">Transmembrane helix</keyword>
<feature type="region of interest" description="Disordered" evidence="1">
    <location>
        <begin position="343"/>
        <end position="371"/>
    </location>
</feature>
<feature type="domain" description="AsmA" evidence="3">
    <location>
        <begin position="26"/>
        <end position="143"/>
    </location>
</feature>
<protein>
    <submittedName>
        <fullName evidence="4">AsmA family protein</fullName>
    </submittedName>
</protein>
<dbReference type="PANTHER" id="PTHR30441:SF9">
    <property type="entry name" value="ASMA FAMILY PROTEIN YHJG"/>
    <property type="match status" value="1"/>
</dbReference>
<sequence>MPWRSAHAAGPDDANGRAWPHRHPVMTALAIVAVLVAVLIAIWDWNWFKGPVERQVKARTGREFHIGGNLDVDLGWTPVVSAEKVSFGNAEWSRAPQMATADRAEIGIALWPLLRRQVLLPLIRLDNPRLLLETNPKGGDGNWIFGEKGGDTDVQFRRVDIQRGFVQFLDAPNRTDIRVGVSSQHKAARDASAPVSVVGGGLWQNNRFVLQGNAASPLLLRDRTAPYRINVRASAGATHAHARGTLLDPLRLRGFDLQMKLSGRDLGDLYPLLGLAIPHTPPYSLDGRFSREGEVWHYRKFDGRIGDSDMHGDASVDTSGKRPYLRADLTSRRLDFDDLAGFVGGTPQTGRGETANAEQDKDAAQQDASGRLLPQTPYNLTKLRAMDADVRLRAMRINAPSLPLDDMDAHLLLEGGMLKLDPLNFGVAEGDIRSRIRMDARTDTIRTRADADIAGLNLGKLLPKVEITQNAIGKISGKVGIEGTGNSIAAMLGSSDGNIAVGMGQGRISNLLMEMAGIDLAEIIKFKLGGDKQIPVRCAFADFGVDDGLMTTRSLAFDTSDTILIGSGTVNLRDEKLDLTIRPRPKDRSLLAFRTPLRVDGTFKKPAVHPDLAKVGLRGAIALTLATITPPAALLATLELGPGEDSGCGGKYAK</sequence>
<proteinExistence type="predicted"/>
<accession>A0A3D8VB94</accession>
<organism evidence="4 5">
    <name type="scientific">Lysobacter soli</name>
    <dbReference type="NCBI Taxonomy" id="453783"/>
    <lineage>
        <taxon>Bacteria</taxon>
        <taxon>Pseudomonadati</taxon>
        <taxon>Pseudomonadota</taxon>
        <taxon>Gammaproteobacteria</taxon>
        <taxon>Lysobacterales</taxon>
        <taxon>Lysobacteraceae</taxon>
        <taxon>Lysobacter</taxon>
    </lineage>
</organism>
<gene>
    <name evidence="4" type="ORF">DX912_14110</name>
</gene>
<evidence type="ECO:0000256" key="1">
    <source>
        <dbReference type="SAM" id="MobiDB-lite"/>
    </source>
</evidence>
<evidence type="ECO:0000313" key="4">
    <source>
        <dbReference type="EMBL" id="RDY66108.1"/>
    </source>
</evidence>
<keyword evidence="2" id="KW-0472">Membrane</keyword>
<dbReference type="GO" id="GO:0005886">
    <property type="term" value="C:plasma membrane"/>
    <property type="evidence" value="ECO:0007669"/>
    <property type="project" value="TreeGrafter"/>
</dbReference>
<name>A0A3D8VB94_9GAMM</name>
<dbReference type="Proteomes" id="UP000256829">
    <property type="component" value="Unassembled WGS sequence"/>
</dbReference>
<dbReference type="AlphaFoldDB" id="A0A3D8VB94"/>
<evidence type="ECO:0000256" key="2">
    <source>
        <dbReference type="SAM" id="Phobius"/>
    </source>
</evidence>
<evidence type="ECO:0000313" key="5">
    <source>
        <dbReference type="Proteomes" id="UP000256829"/>
    </source>
</evidence>
<feature type="transmembrane region" description="Helical" evidence="2">
    <location>
        <begin position="25"/>
        <end position="48"/>
    </location>
</feature>
<keyword evidence="2" id="KW-0812">Transmembrane</keyword>
<evidence type="ECO:0000259" key="3">
    <source>
        <dbReference type="Pfam" id="PF05170"/>
    </source>
</evidence>
<dbReference type="Pfam" id="PF05170">
    <property type="entry name" value="AsmA"/>
    <property type="match status" value="2"/>
</dbReference>